<dbReference type="OrthoDB" id="3902805at2"/>
<proteinExistence type="predicted"/>
<dbReference type="EMBL" id="RBIL01000001">
    <property type="protein sequence ID" value="RKQ93502.1"/>
    <property type="molecule type" value="Genomic_DNA"/>
</dbReference>
<feature type="signal peptide" evidence="1">
    <location>
        <begin position="1"/>
        <end position="23"/>
    </location>
</feature>
<name>A0A660LEJ5_9ACTN</name>
<dbReference type="InterPro" id="IPR012341">
    <property type="entry name" value="6hp_glycosidase-like_sf"/>
</dbReference>
<comment type="caution">
    <text evidence="3">The sequence shown here is derived from an EMBL/GenBank/DDBJ whole genome shotgun (WGS) entry which is preliminary data.</text>
</comment>
<dbReference type="InterPro" id="IPR011013">
    <property type="entry name" value="Gal_mutarotase_sf_dom"/>
</dbReference>
<dbReference type="GO" id="GO:0005975">
    <property type="term" value="P:carbohydrate metabolic process"/>
    <property type="evidence" value="ECO:0007669"/>
    <property type="project" value="InterPro"/>
</dbReference>
<dbReference type="Gene3D" id="2.70.98.10">
    <property type="match status" value="1"/>
</dbReference>
<dbReference type="Proteomes" id="UP000278962">
    <property type="component" value="Unassembled WGS sequence"/>
</dbReference>
<dbReference type="SUPFAM" id="SSF48208">
    <property type="entry name" value="Six-hairpin glycosidases"/>
    <property type="match status" value="1"/>
</dbReference>
<protein>
    <submittedName>
        <fullName evidence="3">Glucodextranase-like protein</fullName>
    </submittedName>
</protein>
<dbReference type="Gene3D" id="1.50.10.10">
    <property type="match status" value="2"/>
</dbReference>
<keyword evidence="4" id="KW-1185">Reference proteome</keyword>
<sequence length="534" mass="57628">MRASMRCLALVCAVLAVAPAAHARERAPGAPGDKATWTAVDKLGFGTSATRESRVAFTVREPGLAEVYYPDLAHPSTRELAFMVDGRRVTEGAVTNDGLAYTHTTQTDDWRLVRTYVTDPQRATVLVKVRFESRDGQDHDLEVAFDPQLYGDGDDDVGWTRGHALLAHDAHIASALVARPALTRTSSGYKGRDEDTLLEHTYDALRPGNVVQQAHTRLTGRGDARDLVLALGFAGLGSAALRTAEATLDAGWDTTAGAYRDGWIAYRNTLLPIPAAALPLSAAYETSLLALKALEDKADPGAFITSPSHERNVVKARDLYHVATGLLAAGDKAAANRALDQLLDERMAGDGLTLVLAHQLGSGDWTRLRPLADKLARGKRSAEKIAGLICAANLARRKGASARARTYERKADRWQRTIASTPETVLDLARLGVKRADDPAMVAALQQRKRFPFRPVEYGERGEYELLAGRPATTDLNVMGSAATDANMLGERNPGATPFAWSHAQLIRLAWSVETRTPVELPAVVAARYTSAAS</sequence>
<reference evidence="3 4" key="1">
    <citation type="submission" date="2018-10" db="EMBL/GenBank/DDBJ databases">
        <title>Genomic Encyclopedia of Archaeal and Bacterial Type Strains, Phase II (KMG-II): from individual species to whole genera.</title>
        <authorList>
            <person name="Goeker M."/>
        </authorList>
    </citation>
    <scope>NUCLEOTIDE SEQUENCE [LARGE SCALE GENOMIC DNA]</scope>
    <source>
        <strain evidence="3 4">DSM 14954</strain>
    </source>
</reference>
<gene>
    <name evidence="3" type="ORF">C8N24_3370</name>
</gene>
<evidence type="ECO:0000313" key="3">
    <source>
        <dbReference type="EMBL" id="RKQ93502.1"/>
    </source>
</evidence>
<evidence type="ECO:0000313" key="4">
    <source>
        <dbReference type="Proteomes" id="UP000278962"/>
    </source>
</evidence>
<organism evidence="3 4">
    <name type="scientific">Solirubrobacter pauli</name>
    <dbReference type="NCBI Taxonomy" id="166793"/>
    <lineage>
        <taxon>Bacteria</taxon>
        <taxon>Bacillati</taxon>
        <taxon>Actinomycetota</taxon>
        <taxon>Thermoleophilia</taxon>
        <taxon>Solirubrobacterales</taxon>
        <taxon>Solirubrobacteraceae</taxon>
        <taxon>Solirubrobacter</taxon>
    </lineage>
</organism>
<evidence type="ECO:0000259" key="2">
    <source>
        <dbReference type="Pfam" id="PF09137"/>
    </source>
</evidence>
<dbReference type="InterPro" id="IPR008928">
    <property type="entry name" value="6-hairpin_glycosidase_sf"/>
</dbReference>
<accession>A0A660LEJ5</accession>
<dbReference type="SUPFAM" id="SSF74650">
    <property type="entry name" value="Galactose mutarotase-like"/>
    <property type="match status" value="1"/>
</dbReference>
<dbReference type="Pfam" id="PF09137">
    <property type="entry name" value="Glucodextran_N"/>
    <property type="match status" value="1"/>
</dbReference>
<evidence type="ECO:0000256" key="1">
    <source>
        <dbReference type="SAM" id="SignalP"/>
    </source>
</evidence>
<dbReference type="InterPro" id="IPR015220">
    <property type="entry name" value="Glucodextranase_N"/>
</dbReference>
<keyword evidence="1" id="KW-0732">Signal</keyword>
<dbReference type="GO" id="GO:0016757">
    <property type="term" value="F:glycosyltransferase activity"/>
    <property type="evidence" value="ECO:0007669"/>
    <property type="project" value="UniProtKB-ARBA"/>
</dbReference>
<feature type="chain" id="PRO_5024936770" evidence="1">
    <location>
        <begin position="24"/>
        <end position="534"/>
    </location>
</feature>
<feature type="domain" description="Glucodextranase N-terminal" evidence="2">
    <location>
        <begin position="27"/>
        <end position="267"/>
    </location>
</feature>
<dbReference type="GO" id="GO:0030246">
    <property type="term" value="F:carbohydrate binding"/>
    <property type="evidence" value="ECO:0007669"/>
    <property type="project" value="InterPro"/>
</dbReference>
<dbReference type="InterPro" id="IPR014718">
    <property type="entry name" value="GH-type_carb-bd"/>
</dbReference>
<dbReference type="AlphaFoldDB" id="A0A660LEJ5"/>